<gene>
    <name evidence="1" type="ORF">WR25_25595</name>
</gene>
<sequence>MRCDPATFVQAAKQRAAAGRCCFQPGTQCLRRRPLQRFFSAYAASVGLGRPKCVQPGVGIQPAQVFDLQADHLRAASAATAPGQQQTTAVFLRCATPWRTWALRASRSKVFTAGVSHGETMTDRTERECSQLALDSHCDQGGIEVCGQQVAPAAVSARAGKVINDELHCDLRRQGSVAERAPVTQAQPG</sequence>
<dbReference type="AlphaFoldDB" id="A0A2A2JZB5"/>
<dbReference type="EMBL" id="LIAE01010009">
    <property type="protein sequence ID" value="PAV66983.1"/>
    <property type="molecule type" value="Genomic_DNA"/>
</dbReference>
<name>A0A2A2JZB5_9BILA</name>
<evidence type="ECO:0000313" key="1">
    <source>
        <dbReference type="EMBL" id="PAV66983.1"/>
    </source>
</evidence>
<accession>A0A2A2JZB5</accession>
<organism evidence="1 2">
    <name type="scientific">Diploscapter pachys</name>
    <dbReference type="NCBI Taxonomy" id="2018661"/>
    <lineage>
        <taxon>Eukaryota</taxon>
        <taxon>Metazoa</taxon>
        <taxon>Ecdysozoa</taxon>
        <taxon>Nematoda</taxon>
        <taxon>Chromadorea</taxon>
        <taxon>Rhabditida</taxon>
        <taxon>Rhabditina</taxon>
        <taxon>Rhabditomorpha</taxon>
        <taxon>Rhabditoidea</taxon>
        <taxon>Rhabditidae</taxon>
        <taxon>Diploscapter</taxon>
    </lineage>
</organism>
<comment type="caution">
    <text evidence="1">The sequence shown here is derived from an EMBL/GenBank/DDBJ whole genome shotgun (WGS) entry which is preliminary data.</text>
</comment>
<dbReference type="Proteomes" id="UP000218231">
    <property type="component" value="Unassembled WGS sequence"/>
</dbReference>
<protein>
    <submittedName>
        <fullName evidence="1">Uncharacterized protein</fullName>
    </submittedName>
</protein>
<proteinExistence type="predicted"/>
<reference evidence="1 2" key="1">
    <citation type="journal article" date="2017" name="Curr. Biol.">
        <title>Genome architecture and evolution of a unichromosomal asexual nematode.</title>
        <authorList>
            <person name="Fradin H."/>
            <person name="Zegar C."/>
            <person name="Gutwein M."/>
            <person name="Lucas J."/>
            <person name="Kovtun M."/>
            <person name="Corcoran D."/>
            <person name="Baugh L.R."/>
            <person name="Kiontke K."/>
            <person name="Gunsalus K."/>
            <person name="Fitch D.H."/>
            <person name="Piano F."/>
        </authorList>
    </citation>
    <scope>NUCLEOTIDE SEQUENCE [LARGE SCALE GENOMIC DNA]</scope>
    <source>
        <strain evidence="1">PF1309</strain>
    </source>
</reference>
<evidence type="ECO:0000313" key="2">
    <source>
        <dbReference type="Proteomes" id="UP000218231"/>
    </source>
</evidence>
<keyword evidence="2" id="KW-1185">Reference proteome</keyword>